<dbReference type="Gene3D" id="1.25.40.20">
    <property type="entry name" value="Ankyrin repeat-containing domain"/>
    <property type="match status" value="1"/>
</dbReference>
<evidence type="ECO:0000256" key="1">
    <source>
        <dbReference type="ARBA" id="ARBA00022737"/>
    </source>
</evidence>
<accession>A0A0L8I262</accession>
<dbReference type="AlphaFoldDB" id="A0A0L8I262"/>
<dbReference type="EMBL" id="KQ416801">
    <property type="protein sequence ID" value="KOF95135.1"/>
    <property type="molecule type" value="Genomic_DNA"/>
</dbReference>
<gene>
    <name evidence="5" type="ORF">OCBIM_22039518mg</name>
</gene>
<dbReference type="Pfam" id="PF00023">
    <property type="entry name" value="Ank"/>
    <property type="match status" value="1"/>
</dbReference>
<dbReference type="STRING" id="37653.A0A0L8I262"/>
<evidence type="ECO:0000313" key="5">
    <source>
        <dbReference type="EMBL" id="KOF95135.1"/>
    </source>
</evidence>
<feature type="non-terminal residue" evidence="5">
    <location>
        <position position="1"/>
    </location>
</feature>
<reference evidence="5" key="1">
    <citation type="submission" date="2015-07" db="EMBL/GenBank/DDBJ databases">
        <title>MeaNS - Measles Nucleotide Surveillance Program.</title>
        <authorList>
            <person name="Tran T."/>
            <person name="Druce J."/>
        </authorList>
    </citation>
    <scope>NUCLEOTIDE SEQUENCE</scope>
    <source>
        <strain evidence="5">UCB-OBI-ISO-001</strain>
        <tissue evidence="5">Gonad</tissue>
    </source>
</reference>
<dbReference type="OrthoDB" id="60433at2759"/>
<dbReference type="PROSITE" id="PS50088">
    <property type="entry name" value="ANK_REPEAT"/>
    <property type="match status" value="1"/>
</dbReference>
<keyword evidence="1" id="KW-0677">Repeat</keyword>
<feature type="repeat" description="ANK" evidence="4">
    <location>
        <begin position="27"/>
        <end position="49"/>
    </location>
</feature>
<evidence type="ECO:0000256" key="4">
    <source>
        <dbReference type="PROSITE-ProRule" id="PRU00023"/>
    </source>
</evidence>
<dbReference type="SMART" id="SM00248">
    <property type="entry name" value="ANK"/>
    <property type="match status" value="1"/>
</dbReference>
<protein>
    <submittedName>
        <fullName evidence="5">Uncharacterized protein</fullName>
    </submittedName>
</protein>
<dbReference type="InterPro" id="IPR002110">
    <property type="entry name" value="Ankyrin_rpt"/>
</dbReference>
<dbReference type="PANTHER" id="PTHR14491">
    <property type="entry name" value="SOSONDOWAH, ISOFORM G"/>
    <property type="match status" value="1"/>
</dbReference>
<organism evidence="5">
    <name type="scientific">Octopus bimaculoides</name>
    <name type="common">California two-spotted octopus</name>
    <dbReference type="NCBI Taxonomy" id="37653"/>
    <lineage>
        <taxon>Eukaryota</taxon>
        <taxon>Metazoa</taxon>
        <taxon>Spiralia</taxon>
        <taxon>Lophotrochozoa</taxon>
        <taxon>Mollusca</taxon>
        <taxon>Cephalopoda</taxon>
        <taxon>Coleoidea</taxon>
        <taxon>Octopodiformes</taxon>
        <taxon>Octopoda</taxon>
        <taxon>Incirrata</taxon>
        <taxon>Octopodidae</taxon>
        <taxon>Octopus</taxon>
    </lineage>
</organism>
<evidence type="ECO:0000256" key="2">
    <source>
        <dbReference type="ARBA" id="ARBA00023043"/>
    </source>
</evidence>
<dbReference type="InterPro" id="IPR036770">
    <property type="entry name" value="Ankyrin_rpt-contain_sf"/>
</dbReference>
<dbReference type="SUPFAM" id="SSF48403">
    <property type="entry name" value="Ankyrin repeat"/>
    <property type="match status" value="1"/>
</dbReference>
<sequence>AKHGKPDVVKLLCGKPGVNVDQKTVSIGFTPLHLASIQCHDDVIELLIQTYKANPNIRDHSGKKPKQYLSSSASARCQLGLMPAYKNHLLALNVFPCWHGFNKQHYDIQ</sequence>
<keyword evidence="2 4" id="KW-0040">ANK repeat</keyword>
<proteinExistence type="inferred from homology"/>
<evidence type="ECO:0000256" key="3">
    <source>
        <dbReference type="ARBA" id="ARBA00038122"/>
    </source>
</evidence>
<comment type="similarity">
    <text evidence="3">Belongs to the SOWAH family.</text>
</comment>
<name>A0A0L8I262_OCTBM</name>
<dbReference type="PROSITE" id="PS50297">
    <property type="entry name" value="ANK_REP_REGION"/>
    <property type="match status" value="1"/>
</dbReference>
<dbReference type="PANTHER" id="PTHR14491:SF7">
    <property type="entry name" value="SOSONDOWAH, ISOFORM G"/>
    <property type="match status" value="1"/>
</dbReference>